<reference evidence="3" key="1">
    <citation type="submission" date="2017-02" db="UniProtKB">
        <authorList>
            <consortium name="WormBaseParasite"/>
        </authorList>
    </citation>
    <scope>IDENTIFICATION</scope>
</reference>
<evidence type="ECO:0000313" key="1">
    <source>
        <dbReference type="EMBL" id="VDK18425.1"/>
    </source>
</evidence>
<dbReference type="Proteomes" id="UP000267096">
    <property type="component" value="Unassembled WGS sequence"/>
</dbReference>
<dbReference type="EMBL" id="UYRR01001041">
    <property type="protein sequence ID" value="VDK18425.1"/>
    <property type="molecule type" value="Genomic_DNA"/>
</dbReference>
<evidence type="ECO:0000313" key="3">
    <source>
        <dbReference type="WBParaSite" id="ASIM_0000122401-mRNA-1"/>
    </source>
</evidence>
<protein>
    <submittedName>
        <fullName evidence="1 3">Uncharacterized protein</fullName>
    </submittedName>
</protein>
<evidence type="ECO:0000313" key="2">
    <source>
        <dbReference type="Proteomes" id="UP000267096"/>
    </source>
</evidence>
<name>A0A0M3J129_ANISI</name>
<dbReference type="WBParaSite" id="ASIM_0000122401-mRNA-1">
    <property type="protein sequence ID" value="ASIM_0000122401-mRNA-1"/>
    <property type="gene ID" value="ASIM_0000122401"/>
</dbReference>
<dbReference type="AlphaFoldDB" id="A0A0M3J129"/>
<sequence length="44" mass="4988">MPCDIHLSACSIEDTFLGLNPEFDTNQLCNLALWRYSIRSVSVN</sequence>
<accession>A0A0M3J129</accession>
<gene>
    <name evidence="1" type="ORF">ASIM_LOCUS1112</name>
</gene>
<keyword evidence="2" id="KW-1185">Reference proteome</keyword>
<reference evidence="1 2" key="2">
    <citation type="submission" date="2018-11" db="EMBL/GenBank/DDBJ databases">
        <authorList>
            <consortium name="Pathogen Informatics"/>
        </authorList>
    </citation>
    <scope>NUCLEOTIDE SEQUENCE [LARGE SCALE GENOMIC DNA]</scope>
</reference>
<proteinExistence type="predicted"/>
<organism evidence="3">
    <name type="scientific">Anisakis simplex</name>
    <name type="common">Herring worm</name>
    <dbReference type="NCBI Taxonomy" id="6269"/>
    <lineage>
        <taxon>Eukaryota</taxon>
        <taxon>Metazoa</taxon>
        <taxon>Ecdysozoa</taxon>
        <taxon>Nematoda</taxon>
        <taxon>Chromadorea</taxon>
        <taxon>Rhabditida</taxon>
        <taxon>Spirurina</taxon>
        <taxon>Ascaridomorpha</taxon>
        <taxon>Ascaridoidea</taxon>
        <taxon>Anisakidae</taxon>
        <taxon>Anisakis</taxon>
        <taxon>Anisakis simplex complex</taxon>
    </lineage>
</organism>